<protein>
    <submittedName>
        <fullName evidence="1">MtDNA inheritance, partitioning of the mitochondrial organelle</fullName>
    </submittedName>
</protein>
<keyword evidence="2" id="KW-1185">Reference proteome</keyword>
<gene>
    <name evidence="1" type="primary">DML1</name>
    <name evidence="1" type="ORF">IWW38_001945</name>
</gene>
<name>A0ACC1M4X2_9FUNG</name>
<accession>A0ACC1M4X2</accession>
<dbReference type="Proteomes" id="UP001139981">
    <property type="component" value="Unassembled WGS sequence"/>
</dbReference>
<dbReference type="EMBL" id="JANBVB010000175">
    <property type="protein sequence ID" value="KAJ2896701.1"/>
    <property type="molecule type" value="Genomic_DNA"/>
</dbReference>
<reference evidence="1" key="1">
    <citation type="submission" date="2022-07" db="EMBL/GenBank/DDBJ databases">
        <title>Phylogenomic reconstructions and comparative analyses of Kickxellomycotina fungi.</title>
        <authorList>
            <person name="Reynolds N.K."/>
            <person name="Stajich J.E."/>
            <person name="Barry K."/>
            <person name="Grigoriev I.V."/>
            <person name="Crous P."/>
            <person name="Smith M.E."/>
        </authorList>
    </citation>
    <scope>NUCLEOTIDE SEQUENCE</scope>
    <source>
        <strain evidence="1">CBS 190363</strain>
    </source>
</reference>
<proteinExistence type="predicted"/>
<evidence type="ECO:0000313" key="2">
    <source>
        <dbReference type="Proteomes" id="UP001139981"/>
    </source>
</evidence>
<comment type="caution">
    <text evidence="1">The sequence shown here is derived from an EMBL/GenBank/DDBJ whole genome shotgun (WGS) entry which is preliminary data.</text>
</comment>
<sequence length="480" mass="53125">MKEIITLQFGESANYVGTHYWNMQQWQNMDDGCGDANSNLSMDVFYSEDDQGCVGQRGRRRFTPRVLIFDKVGNFGSLSQSKAAPGTATSDNNDANDLAQQWDGETEVYRQTPHVPPPLVSDSAVGDEPAEIQYWSDFNQVEYSRAKSLTSVSGVEFGNSLGEMHTFQEGSDVFEGENRRDEMLEGKFRVLAEACDQVQGFQVLADAFGGFAGFSAGFVEKVREEHPKSSIMLYNVATDTRACGMNSAQTIDAAVGLATNLENVSATVNMYVPSALRKLGPVGVQVEESSRYQTSAFMALNVSQWTQCLLTGTRRLDEMVNQVTQQQYFKVAETLISPELQISDTNDDRFGSVAGLLEERFVASSDAVVRDLASMAGQLVVDRGTKLSRLVSERYSGTAYADLGQTVALPRSFPRQMFQKERIGVSGLLCTTAETGGYVQRLHGAMQVERSRHIKDYEREWIREVRGVLDSVIDRYATIG</sequence>
<evidence type="ECO:0000313" key="1">
    <source>
        <dbReference type="EMBL" id="KAJ2896701.1"/>
    </source>
</evidence>
<organism evidence="1 2">
    <name type="scientific">Coemansia aciculifera</name>
    <dbReference type="NCBI Taxonomy" id="417176"/>
    <lineage>
        <taxon>Eukaryota</taxon>
        <taxon>Fungi</taxon>
        <taxon>Fungi incertae sedis</taxon>
        <taxon>Zoopagomycota</taxon>
        <taxon>Kickxellomycotina</taxon>
        <taxon>Kickxellomycetes</taxon>
        <taxon>Kickxellales</taxon>
        <taxon>Kickxellaceae</taxon>
        <taxon>Coemansia</taxon>
    </lineage>
</organism>